<evidence type="ECO:0000313" key="2">
    <source>
        <dbReference type="EMBL" id="RLU17081.1"/>
    </source>
</evidence>
<keyword evidence="1" id="KW-0472">Membrane</keyword>
<dbReference type="AlphaFoldDB" id="A0A3L8D9U2"/>
<evidence type="ECO:0008006" key="4">
    <source>
        <dbReference type="Google" id="ProtNLM"/>
    </source>
</evidence>
<evidence type="ECO:0000256" key="1">
    <source>
        <dbReference type="SAM" id="Phobius"/>
    </source>
</evidence>
<comment type="caution">
    <text evidence="2">The sequence shown here is derived from an EMBL/GenBank/DDBJ whole genome shotgun (WGS) entry which is preliminary data.</text>
</comment>
<organism evidence="2 3">
    <name type="scientific">Ooceraea biroi</name>
    <name type="common">Clonal raider ant</name>
    <name type="synonym">Cerapachys biroi</name>
    <dbReference type="NCBI Taxonomy" id="2015173"/>
    <lineage>
        <taxon>Eukaryota</taxon>
        <taxon>Metazoa</taxon>
        <taxon>Ecdysozoa</taxon>
        <taxon>Arthropoda</taxon>
        <taxon>Hexapoda</taxon>
        <taxon>Insecta</taxon>
        <taxon>Pterygota</taxon>
        <taxon>Neoptera</taxon>
        <taxon>Endopterygota</taxon>
        <taxon>Hymenoptera</taxon>
        <taxon>Apocrita</taxon>
        <taxon>Aculeata</taxon>
        <taxon>Formicoidea</taxon>
        <taxon>Formicidae</taxon>
        <taxon>Dorylinae</taxon>
        <taxon>Ooceraea</taxon>
    </lineage>
</organism>
<gene>
    <name evidence="2" type="ORF">DMN91_011150</name>
</gene>
<accession>A0A3L8D9U2</accession>
<proteinExistence type="predicted"/>
<keyword evidence="1" id="KW-0812">Transmembrane</keyword>
<protein>
    <recommendedName>
        <fullName evidence="4">SAM domain-containing protein</fullName>
    </recommendedName>
</protein>
<dbReference type="Proteomes" id="UP000279307">
    <property type="component" value="Chromosome 11"/>
</dbReference>
<feature type="transmembrane region" description="Helical" evidence="1">
    <location>
        <begin position="189"/>
        <end position="212"/>
    </location>
</feature>
<name>A0A3L8D9U2_OOCBI</name>
<dbReference type="EMBL" id="QOIP01000011">
    <property type="protein sequence ID" value="RLU17081.1"/>
    <property type="molecule type" value="Genomic_DNA"/>
</dbReference>
<sequence>MGDITLGHNPLHLKFFTDTMPNRQVHLDFNWQTEAILCGLNAKDLIDEFKRKNIRTAALHQLSADDFEYLGASKILADSLACELRIIKKDKDKELCYLNRYTGERPDTGEVLQLTVDQLDTIKNFVTYCKCKLREECCDLFMDFDTSIRAAHSVRYTIQDLFKELYKTESKLRKLEYEIIEARPKCSSLWYIIPLSLGGLSLTTSILLYLLMKKRHLI</sequence>
<reference evidence="2 3" key="1">
    <citation type="journal article" date="2018" name="Genome Res.">
        <title>The genomic architecture and molecular evolution of ant odorant receptors.</title>
        <authorList>
            <person name="McKenzie S.K."/>
            <person name="Kronauer D.J.C."/>
        </authorList>
    </citation>
    <scope>NUCLEOTIDE SEQUENCE [LARGE SCALE GENOMIC DNA]</scope>
    <source>
        <strain evidence="2">Clonal line C1</strain>
    </source>
</reference>
<evidence type="ECO:0000313" key="3">
    <source>
        <dbReference type="Proteomes" id="UP000279307"/>
    </source>
</evidence>
<dbReference type="OrthoDB" id="10041611at2759"/>
<keyword evidence="1" id="KW-1133">Transmembrane helix</keyword>